<organism evidence="2">
    <name type="scientific">Xanthomonas arboricola pv. pruni</name>
    <dbReference type="NCBI Taxonomy" id="69929"/>
    <lineage>
        <taxon>Bacteria</taxon>
        <taxon>Pseudomonadati</taxon>
        <taxon>Pseudomonadota</taxon>
        <taxon>Gammaproteobacteria</taxon>
        <taxon>Lysobacterales</taxon>
        <taxon>Lysobacteraceae</taxon>
        <taxon>Xanthomonas</taxon>
    </lineage>
</organism>
<feature type="compositionally biased region" description="Basic residues" evidence="1">
    <location>
        <begin position="50"/>
        <end position="62"/>
    </location>
</feature>
<name>A0AAP4NG15_9XANT</name>
<proteinExistence type="predicted"/>
<dbReference type="RefSeq" id="WP_231103891.1">
    <property type="nucleotide sequence ID" value="NZ_CP044334.1"/>
</dbReference>
<dbReference type="SUPFAM" id="SSF54001">
    <property type="entry name" value="Cysteine proteinases"/>
    <property type="match status" value="1"/>
</dbReference>
<dbReference type="Pfam" id="PF07313">
    <property type="entry name" value="AmiA-like"/>
    <property type="match status" value="1"/>
</dbReference>
<protein>
    <submittedName>
        <fullName evidence="2">DUF1460 domain-containing protein</fullName>
    </submittedName>
</protein>
<feature type="region of interest" description="Disordered" evidence="1">
    <location>
        <begin position="47"/>
        <end position="76"/>
    </location>
</feature>
<evidence type="ECO:0000256" key="1">
    <source>
        <dbReference type="SAM" id="MobiDB-lite"/>
    </source>
</evidence>
<reference evidence="2" key="1">
    <citation type="submission" date="2023-06" db="EMBL/GenBank/DDBJ databases">
        <title>Genome sequences of Xanthomonas arboricola from Serbia and Montenegro.</title>
        <authorList>
            <person name="Ilicic R."/>
            <person name="Jelusic A."/>
            <person name="Harrison J."/>
            <person name="Greer S."/>
            <person name="Grant M."/>
            <person name="Vicente J."/>
            <person name="Popovic Milovanovic T."/>
            <person name="Studholme D.J."/>
        </authorList>
    </citation>
    <scope>NUCLEOTIDE SEQUENCE</scope>
    <source>
        <strain evidence="2">Xp320</strain>
    </source>
</reference>
<evidence type="ECO:0000313" key="2">
    <source>
        <dbReference type="EMBL" id="MDN0286737.1"/>
    </source>
</evidence>
<accession>A0AAP4NG15</accession>
<dbReference type="InterPro" id="IPR010846">
    <property type="entry name" value="AmiA-like"/>
</dbReference>
<dbReference type="InterPro" id="IPR038765">
    <property type="entry name" value="Papain-like_cys_pep_sf"/>
</dbReference>
<sequence length="76" mass="8378">MPTEHIDGSVIRKLRTGDFIGIYTHLAGLDVTHVGFFVMTDTGPVLRNASSRKGKRKGRRLALHGIRGENAGNHRL</sequence>
<dbReference type="EMBL" id="JASVYU010000008">
    <property type="protein sequence ID" value="MDN0286737.1"/>
    <property type="molecule type" value="Genomic_DNA"/>
</dbReference>
<gene>
    <name evidence="2" type="ORF">QSH54_08755</name>
</gene>
<dbReference type="AlphaFoldDB" id="A0AAP4NG15"/>
<comment type="caution">
    <text evidence="2">The sequence shown here is derived from an EMBL/GenBank/DDBJ whole genome shotgun (WGS) entry which is preliminary data.</text>
</comment>
<dbReference type="Gene3D" id="2.30.260.10">
    <property type="entry name" value="putative xylanase like domain"/>
    <property type="match status" value="1"/>
</dbReference>